<feature type="domain" description="Acyl-CoA dehydrogenase/oxidase C-terminal" evidence="6">
    <location>
        <begin position="588"/>
        <end position="733"/>
    </location>
</feature>
<dbReference type="InterPro" id="IPR013786">
    <property type="entry name" value="AcylCoA_DH/ox_N"/>
</dbReference>
<evidence type="ECO:0000313" key="10">
    <source>
        <dbReference type="Proteomes" id="UP000655751"/>
    </source>
</evidence>
<evidence type="ECO:0000259" key="7">
    <source>
        <dbReference type="Pfam" id="PF02770"/>
    </source>
</evidence>
<comment type="similarity">
    <text evidence="2">Belongs to the acyl-CoA dehydrogenase family.</text>
</comment>
<dbReference type="Gene3D" id="1.10.540.10">
    <property type="entry name" value="Acyl-CoA dehydrogenase/oxidase, N-terminal domain"/>
    <property type="match status" value="2"/>
</dbReference>
<evidence type="ECO:0000256" key="2">
    <source>
        <dbReference type="ARBA" id="ARBA00009347"/>
    </source>
</evidence>
<dbReference type="GO" id="GO:0016627">
    <property type="term" value="F:oxidoreductase activity, acting on the CH-CH group of donors"/>
    <property type="evidence" value="ECO:0007669"/>
    <property type="project" value="InterPro"/>
</dbReference>
<dbReference type="PANTHER" id="PTHR43292">
    <property type="entry name" value="ACYL-COA DEHYDROGENASE"/>
    <property type="match status" value="1"/>
</dbReference>
<dbReference type="EMBL" id="JADMLG010000003">
    <property type="protein sequence ID" value="MBH0776803.1"/>
    <property type="molecule type" value="Genomic_DNA"/>
</dbReference>
<comment type="caution">
    <text evidence="9">The sequence shown here is derived from an EMBL/GenBank/DDBJ whole genome shotgun (WGS) entry which is preliminary data.</text>
</comment>
<dbReference type="Pfam" id="PF02770">
    <property type="entry name" value="Acyl-CoA_dh_M"/>
    <property type="match status" value="1"/>
</dbReference>
<proteinExistence type="inferred from homology"/>
<evidence type="ECO:0000256" key="5">
    <source>
        <dbReference type="ARBA" id="ARBA00023002"/>
    </source>
</evidence>
<dbReference type="InterPro" id="IPR052161">
    <property type="entry name" value="Mycobact_Acyl-CoA_DH"/>
</dbReference>
<keyword evidence="5" id="KW-0560">Oxidoreductase</keyword>
<dbReference type="FunFam" id="2.40.110.10:FF:000011">
    <property type="entry name" value="Acyl-CoA dehydrogenase FadE34"/>
    <property type="match status" value="1"/>
</dbReference>
<evidence type="ECO:0000259" key="8">
    <source>
        <dbReference type="Pfam" id="PF02771"/>
    </source>
</evidence>
<protein>
    <submittedName>
        <fullName evidence="9">Acyl-CoA dehydrogenase family protein</fullName>
    </submittedName>
</protein>
<keyword evidence="3" id="KW-0285">Flavoprotein</keyword>
<dbReference type="AlphaFoldDB" id="A0A931IAB8"/>
<gene>
    <name evidence="9" type="ORF">IT779_10955</name>
</gene>
<dbReference type="Proteomes" id="UP000655751">
    <property type="component" value="Unassembled WGS sequence"/>
</dbReference>
<dbReference type="RefSeq" id="WP_196149111.1">
    <property type="nucleotide sequence ID" value="NZ_JADMLG010000003.1"/>
</dbReference>
<dbReference type="GO" id="GO:0005886">
    <property type="term" value="C:plasma membrane"/>
    <property type="evidence" value="ECO:0007669"/>
    <property type="project" value="TreeGrafter"/>
</dbReference>
<reference evidence="9" key="1">
    <citation type="submission" date="2020-11" db="EMBL/GenBank/DDBJ databases">
        <title>Nocardia NEAU-351.nov., a novel actinomycete isolated from the cow dung.</title>
        <authorList>
            <person name="Zhang X."/>
        </authorList>
    </citation>
    <scope>NUCLEOTIDE SEQUENCE</scope>
    <source>
        <strain evidence="9">NEAU-351</strain>
    </source>
</reference>
<dbReference type="SUPFAM" id="SSF56645">
    <property type="entry name" value="Acyl-CoA dehydrogenase NM domain-like"/>
    <property type="match status" value="2"/>
</dbReference>
<dbReference type="InterPro" id="IPR037069">
    <property type="entry name" value="AcylCoA_DH/ox_N_sf"/>
</dbReference>
<dbReference type="InterPro" id="IPR006091">
    <property type="entry name" value="Acyl-CoA_Oxase/DH_mid-dom"/>
</dbReference>
<feature type="domain" description="Acyl-CoA oxidase/dehydrogenase middle" evidence="7">
    <location>
        <begin position="482"/>
        <end position="576"/>
    </location>
</feature>
<feature type="domain" description="Acyl-CoA dehydrogenase/oxidase C-terminal" evidence="6">
    <location>
        <begin position="207"/>
        <end position="355"/>
    </location>
</feature>
<dbReference type="Gene3D" id="2.40.110.10">
    <property type="entry name" value="Butyryl-CoA Dehydrogenase, subunit A, domain 2"/>
    <property type="match status" value="1"/>
</dbReference>
<keyword evidence="4" id="KW-0274">FAD</keyword>
<feature type="domain" description="Acyl-CoA dehydrogenase/oxidase N-terminal" evidence="8">
    <location>
        <begin position="6"/>
        <end position="116"/>
    </location>
</feature>
<dbReference type="InterPro" id="IPR036250">
    <property type="entry name" value="AcylCo_DH-like_C"/>
</dbReference>
<evidence type="ECO:0000256" key="1">
    <source>
        <dbReference type="ARBA" id="ARBA00001974"/>
    </source>
</evidence>
<dbReference type="InterPro" id="IPR009075">
    <property type="entry name" value="AcylCo_DH/oxidase_C"/>
</dbReference>
<dbReference type="PANTHER" id="PTHR43292:SF4">
    <property type="entry name" value="ACYL-COA DEHYDROGENASE FADE34"/>
    <property type="match status" value="1"/>
</dbReference>
<dbReference type="SUPFAM" id="SSF47203">
    <property type="entry name" value="Acyl-CoA dehydrogenase C-terminal domain-like"/>
    <property type="match status" value="2"/>
</dbReference>
<dbReference type="GO" id="GO:0050660">
    <property type="term" value="F:flavin adenine dinucleotide binding"/>
    <property type="evidence" value="ECO:0007669"/>
    <property type="project" value="InterPro"/>
</dbReference>
<dbReference type="Gene3D" id="1.20.140.10">
    <property type="entry name" value="Butyryl-CoA Dehydrogenase, subunit A, domain 3"/>
    <property type="match status" value="2"/>
</dbReference>
<comment type="cofactor">
    <cofactor evidence="1">
        <name>FAD</name>
        <dbReference type="ChEBI" id="CHEBI:57692"/>
    </cofactor>
</comment>
<evidence type="ECO:0000313" key="9">
    <source>
        <dbReference type="EMBL" id="MBH0776803.1"/>
    </source>
</evidence>
<keyword evidence="10" id="KW-1185">Reference proteome</keyword>
<dbReference type="InterPro" id="IPR046373">
    <property type="entry name" value="Acyl-CoA_Oxase/DH_mid-dom_sf"/>
</dbReference>
<organism evidence="9 10">
    <name type="scientific">Nocardia bovistercoris</name>
    <dbReference type="NCBI Taxonomy" id="2785916"/>
    <lineage>
        <taxon>Bacteria</taxon>
        <taxon>Bacillati</taxon>
        <taxon>Actinomycetota</taxon>
        <taxon>Actinomycetes</taxon>
        <taxon>Mycobacteriales</taxon>
        <taxon>Nocardiaceae</taxon>
        <taxon>Nocardia</taxon>
    </lineage>
</organism>
<name>A0A931IAB8_9NOCA</name>
<sequence>MGIGLTDDHRELGEVVRALLERREARAAARAMLEAAEDSLPSFWPEIAELGWLGLHIHAEYGGSGYGLAELVVVVEEFGRAVAPGPFVPTVVASATVAACGTAAQRERLLPGLIDGSVTAGVGPAGDLEITADGRARGDAGVVLGAPTADLLLLGAGPDVLVVERTADGVTVSAPPNLDPTRRSGHVTLSEVRPLAVLPGARDTATAIARTLFAAEAVGGASDCVTDAVEYAKTRTQFGRTIATFQAVKHHCADMFVAAESAVATVWDAARAADDARSKAAAETQAVARSKAAARTPEAAQFQLIAAATAALAFPAYVRDAELNIQIHGGIGFTWEHDAHLHLRRALALRALFGGDAPAAQVYALTAAGTVRRNSLDLPAEAEVLRTGIRSDTERIAALDESDRHRELIATGYLMPHWPKPWGRSASAVEQLVIDEEMALAGVKRPDYSITGWVILTLIQHGTDDQIDRYVEKALLREEVWCQLFSEPEAGSDAAAVKTRAIRVDGGWRVTGQKVWTSGAHVASRGLATVRTDPDAPKHAGITAMIIDMRAEGVLVRPLRTLLGTSEFNEVFFQDVFVPDEDVVGTPNAGWRVARATLGNERVSIGGGSAAGSFAEDMLMPMAREHAHRLAGAEVRIGQFLADEHAVRLLELRRAVRSIEGAGPGPEGNITKLKQAQHWSEQTAIMSAITGPELALAEGQSAVVGMMTLGARAMSIAGGTSEITRNQIAERILGMPRDPLIT</sequence>
<dbReference type="InterPro" id="IPR009100">
    <property type="entry name" value="AcylCoA_DH/oxidase_NM_dom_sf"/>
</dbReference>
<evidence type="ECO:0000256" key="4">
    <source>
        <dbReference type="ARBA" id="ARBA00022827"/>
    </source>
</evidence>
<dbReference type="Pfam" id="PF02771">
    <property type="entry name" value="Acyl-CoA_dh_N"/>
    <property type="match status" value="1"/>
</dbReference>
<evidence type="ECO:0000259" key="6">
    <source>
        <dbReference type="Pfam" id="PF00441"/>
    </source>
</evidence>
<evidence type="ECO:0000256" key="3">
    <source>
        <dbReference type="ARBA" id="ARBA00022630"/>
    </source>
</evidence>
<dbReference type="Pfam" id="PF00441">
    <property type="entry name" value="Acyl-CoA_dh_1"/>
    <property type="match status" value="2"/>
</dbReference>
<accession>A0A931IAB8</accession>